<accession>A0A1Y5PH58</accession>
<name>A0A1Y5PH58_9MYCO</name>
<dbReference type="Pfam" id="PF00092">
    <property type="entry name" value="VWA"/>
    <property type="match status" value="1"/>
</dbReference>
<evidence type="ECO:0000313" key="2">
    <source>
        <dbReference type="EMBL" id="SBS75481.1"/>
    </source>
</evidence>
<dbReference type="Gene3D" id="3.40.50.410">
    <property type="entry name" value="von Willebrand factor, type A domain"/>
    <property type="match status" value="1"/>
</dbReference>
<dbReference type="SMART" id="SM00327">
    <property type="entry name" value="VWA"/>
    <property type="match status" value="1"/>
</dbReference>
<dbReference type="PANTHER" id="PTHR10579:SF43">
    <property type="entry name" value="ZINC FINGER (C3HC4-TYPE RING FINGER) FAMILY PROTEIN"/>
    <property type="match status" value="1"/>
</dbReference>
<evidence type="ECO:0000259" key="1">
    <source>
        <dbReference type="PROSITE" id="PS50234"/>
    </source>
</evidence>
<dbReference type="InterPro" id="IPR051266">
    <property type="entry name" value="CLCR"/>
</dbReference>
<dbReference type="PROSITE" id="PS50234">
    <property type="entry name" value="VWFA"/>
    <property type="match status" value="1"/>
</dbReference>
<dbReference type="InterPro" id="IPR002035">
    <property type="entry name" value="VWF_A"/>
</dbReference>
<feature type="domain" description="VWFA" evidence="1">
    <location>
        <begin position="19"/>
        <end position="201"/>
    </location>
</feature>
<dbReference type="AlphaFoldDB" id="A0A1Y5PH58"/>
<protein>
    <recommendedName>
        <fullName evidence="1">VWFA domain-containing protein</fullName>
    </recommendedName>
</protein>
<dbReference type="PANTHER" id="PTHR10579">
    <property type="entry name" value="CALCIUM-ACTIVATED CHLORIDE CHANNEL REGULATOR"/>
    <property type="match status" value="1"/>
</dbReference>
<reference evidence="2" key="1">
    <citation type="submission" date="2016-03" db="EMBL/GenBank/DDBJ databases">
        <authorList>
            <person name="Ploux O."/>
        </authorList>
    </citation>
    <scope>NUCLEOTIDE SEQUENCE</scope>
    <source>
        <strain evidence="2">UC10</strain>
    </source>
</reference>
<gene>
    <name evidence="2" type="primary">yegL</name>
    <name evidence="2" type="ORF">MHPYR_230051</name>
</gene>
<dbReference type="PIRSF" id="PIRSF020634">
    <property type="entry name" value="TerY_vWA"/>
    <property type="match status" value="1"/>
</dbReference>
<proteinExistence type="predicted"/>
<dbReference type="InterPro" id="IPR011392">
    <property type="entry name" value="Tellurite-R_TerY"/>
</dbReference>
<dbReference type="SUPFAM" id="SSF53300">
    <property type="entry name" value="vWA-like"/>
    <property type="match status" value="1"/>
</dbReference>
<dbReference type="InterPro" id="IPR036465">
    <property type="entry name" value="vWFA_dom_sf"/>
</dbReference>
<sequence length="232" mass="24984">MSDFWAVELNDENPDPRVACVVLCDVSGSMNGDPIAALEQGFSSFVHYLHNDTLASKRVEVAVVTFGSAATVLVPMQEARMLQPARFTASGTTNMAAGIHLALDILEDRKHAYKAAGLQYYRPWILILTDGKPNVEGFDTAVARLNAAETSRGVTVFPVGAGSGVDYRQLGRLSVQRSPAPLNGLMYEELFEWLSASLSNVSNSTDYARSDEALGAMGDRINLPPVSGWTSA</sequence>
<dbReference type="EMBL" id="FLQS01000016">
    <property type="protein sequence ID" value="SBS75481.1"/>
    <property type="molecule type" value="Genomic_DNA"/>
</dbReference>
<organism evidence="2">
    <name type="scientific">uncultured Mycobacterium sp</name>
    <dbReference type="NCBI Taxonomy" id="171292"/>
    <lineage>
        <taxon>Bacteria</taxon>
        <taxon>Bacillati</taxon>
        <taxon>Actinomycetota</taxon>
        <taxon>Actinomycetes</taxon>
        <taxon>Mycobacteriales</taxon>
        <taxon>Mycobacteriaceae</taxon>
        <taxon>Mycobacterium</taxon>
        <taxon>environmental samples</taxon>
    </lineage>
</organism>